<keyword evidence="2" id="KW-1185">Reference proteome</keyword>
<proteinExistence type="predicted"/>
<comment type="caution">
    <text evidence="1">The sequence shown here is derived from an EMBL/GenBank/DDBJ whole genome shotgun (WGS) entry which is preliminary data.</text>
</comment>
<organism evidence="1 2">
    <name type="scientific">Digitaria exilis</name>
    <dbReference type="NCBI Taxonomy" id="1010633"/>
    <lineage>
        <taxon>Eukaryota</taxon>
        <taxon>Viridiplantae</taxon>
        <taxon>Streptophyta</taxon>
        <taxon>Embryophyta</taxon>
        <taxon>Tracheophyta</taxon>
        <taxon>Spermatophyta</taxon>
        <taxon>Magnoliopsida</taxon>
        <taxon>Liliopsida</taxon>
        <taxon>Poales</taxon>
        <taxon>Poaceae</taxon>
        <taxon>PACMAD clade</taxon>
        <taxon>Panicoideae</taxon>
        <taxon>Panicodae</taxon>
        <taxon>Paniceae</taxon>
        <taxon>Anthephorinae</taxon>
        <taxon>Digitaria</taxon>
    </lineage>
</organism>
<sequence>MVDPRHSVHQCQTQNLSGAGSNTGCAYTCSYAIWVWISWKNKCNAISKQLGKRAPRQWTWSHGDQQHYRGDHSNSREELGLSVYAENKFIGFLFT</sequence>
<dbReference type="AlphaFoldDB" id="A0A835KLN8"/>
<evidence type="ECO:0000313" key="1">
    <source>
        <dbReference type="EMBL" id="KAF8749367.1"/>
    </source>
</evidence>
<name>A0A835KLN8_9POAL</name>
<protein>
    <submittedName>
        <fullName evidence="1">Uncharacterized protein</fullName>
    </submittedName>
</protein>
<dbReference type="Proteomes" id="UP000636709">
    <property type="component" value="Unassembled WGS sequence"/>
</dbReference>
<gene>
    <name evidence="1" type="ORF">HU200_012704</name>
</gene>
<dbReference type="EMBL" id="JACEFO010001042">
    <property type="protein sequence ID" value="KAF8749367.1"/>
    <property type="molecule type" value="Genomic_DNA"/>
</dbReference>
<evidence type="ECO:0000313" key="2">
    <source>
        <dbReference type="Proteomes" id="UP000636709"/>
    </source>
</evidence>
<accession>A0A835KLN8</accession>
<reference evidence="1" key="1">
    <citation type="submission" date="2020-07" db="EMBL/GenBank/DDBJ databases">
        <title>Genome sequence and genetic diversity analysis of an under-domesticated orphan crop, white fonio (Digitaria exilis).</title>
        <authorList>
            <person name="Bennetzen J.L."/>
            <person name="Chen S."/>
            <person name="Ma X."/>
            <person name="Wang X."/>
            <person name="Yssel A.E.J."/>
            <person name="Chaluvadi S.R."/>
            <person name="Johnson M."/>
            <person name="Gangashetty P."/>
            <person name="Hamidou F."/>
            <person name="Sanogo M.D."/>
            <person name="Zwaenepoel A."/>
            <person name="Wallace J."/>
            <person name="Van De Peer Y."/>
            <person name="Van Deynze A."/>
        </authorList>
    </citation>
    <scope>NUCLEOTIDE SEQUENCE</scope>
    <source>
        <tissue evidence="1">Leaves</tissue>
    </source>
</reference>